<comment type="subcellular location">
    <subcellularLocation>
        <location evidence="1">Cytoplasm</location>
        <location evidence="1">Cytoskeleton</location>
    </subcellularLocation>
</comment>
<keyword evidence="3" id="KW-0963">Cytoplasm</keyword>
<gene>
    <name evidence="6" type="ORF">RO3G_03052</name>
</gene>
<dbReference type="InterPro" id="IPR005455">
    <property type="entry name" value="PFN_euk"/>
</dbReference>
<protein>
    <recommendedName>
        <fullName evidence="8">Profilin</fullName>
    </recommendedName>
</protein>
<dbReference type="EMBL" id="CH476733">
    <property type="protein sequence ID" value="EIE78348.1"/>
    <property type="molecule type" value="Genomic_DNA"/>
</dbReference>
<evidence type="ECO:0000256" key="3">
    <source>
        <dbReference type="ARBA" id="ARBA00022490"/>
    </source>
</evidence>
<comment type="similarity">
    <text evidence="2">Belongs to the profilin family.</text>
</comment>
<dbReference type="AlphaFoldDB" id="I1BQ68"/>
<reference evidence="6 7" key="1">
    <citation type="journal article" date="2009" name="PLoS Genet.">
        <title>Genomic analysis of the basal lineage fungus Rhizopus oryzae reveals a whole-genome duplication.</title>
        <authorList>
            <person name="Ma L.-J."/>
            <person name="Ibrahim A.S."/>
            <person name="Skory C."/>
            <person name="Grabherr M.G."/>
            <person name="Burger G."/>
            <person name="Butler M."/>
            <person name="Elias M."/>
            <person name="Idnurm A."/>
            <person name="Lang B.F."/>
            <person name="Sone T."/>
            <person name="Abe A."/>
            <person name="Calvo S.E."/>
            <person name="Corrochano L.M."/>
            <person name="Engels R."/>
            <person name="Fu J."/>
            <person name="Hansberg W."/>
            <person name="Kim J.-M."/>
            <person name="Kodira C.D."/>
            <person name="Koehrsen M.J."/>
            <person name="Liu B."/>
            <person name="Miranda-Saavedra D."/>
            <person name="O'Leary S."/>
            <person name="Ortiz-Castellanos L."/>
            <person name="Poulter R."/>
            <person name="Rodriguez-Romero J."/>
            <person name="Ruiz-Herrera J."/>
            <person name="Shen Y.-Q."/>
            <person name="Zeng Q."/>
            <person name="Galagan J."/>
            <person name="Birren B.W."/>
            <person name="Cuomo C.A."/>
            <person name="Wickes B.L."/>
        </authorList>
    </citation>
    <scope>NUCLEOTIDE SEQUENCE [LARGE SCALE GENOMIC DNA]</scope>
    <source>
        <strain evidence="7">RA 99-880 / ATCC MYA-4621 / FGSC 9543 / NRRL 43880</strain>
    </source>
</reference>
<dbReference type="PANTHER" id="PTHR11604:SF0">
    <property type="entry name" value="PROFILIN"/>
    <property type="match status" value="1"/>
</dbReference>
<dbReference type="STRING" id="246409.I1BQ68"/>
<proteinExistence type="inferred from homology"/>
<dbReference type="GO" id="GO:0005856">
    <property type="term" value="C:cytoskeleton"/>
    <property type="evidence" value="ECO:0007669"/>
    <property type="project" value="UniProtKB-SubCell"/>
</dbReference>
<keyword evidence="5" id="KW-0206">Cytoskeleton</keyword>
<dbReference type="Gene3D" id="3.30.450.30">
    <property type="entry name" value="Dynein light chain 2a, cytoplasmic"/>
    <property type="match status" value="1"/>
</dbReference>
<dbReference type="GeneID" id="93610024"/>
<evidence type="ECO:0000313" key="7">
    <source>
        <dbReference type="Proteomes" id="UP000009138"/>
    </source>
</evidence>
<evidence type="ECO:0008006" key="8">
    <source>
        <dbReference type="Google" id="ProtNLM"/>
    </source>
</evidence>
<accession>I1BQ68</accession>
<evidence type="ECO:0000313" key="6">
    <source>
        <dbReference type="EMBL" id="EIE78348.1"/>
    </source>
</evidence>
<dbReference type="SUPFAM" id="SSF55770">
    <property type="entry name" value="Profilin (actin-binding protein)"/>
    <property type="match status" value="1"/>
</dbReference>
<dbReference type="InParanoid" id="I1BQ68"/>
<evidence type="ECO:0000256" key="4">
    <source>
        <dbReference type="ARBA" id="ARBA00023203"/>
    </source>
</evidence>
<name>I1BQ68_RHIO9</name>
<evidence type="ECO:0000256" key="2">
    <source>
        <dbReference type="ARBA" id="ARBA00010058"/>
    </source>
</evidence>
<dbReference type="GO" id="GO:0005938">
    <property type="term" value="C:cell cortex"/>
    <property type="evidence" value="ECO:0007669"/>
    <property type="project" value="TreeGrafter"/>
</dbReference>
<keyword evidence="7" id="KW-1185">Reference proteome</keyword>
<dbReference type="InterPro" id="IPR036140">
    <property type="entry name" value="PFN_sf"/>
</dbReference>
<dbReference type="PANTHER" id="PTHR11604">
    <property type="entry name" value="PROFILIN"/>
    <property type="match status" value="1"/>
</dbReference>
<dbReference type="RefSeq" id="XP_067513744.1">
    <property type="nucleotide sequence ID" value="XM_067657643.1"/>
</dbReference>
<dbReference type="Pfam" id="PF00235">
    <property type="entry name" value="Profilin"/>
    <property type="match status" value="1"/>
</dbReference>
<keyword evidence="4" id="KW-0009">Actin-binding</keyword>
<dbReference type="Proteomes" id="UP000009138">
    <property type="component" value="Unassembled WGS sequence"/>
</dbReference>
<organism evidence="6 7">
    <name type="scientific">Rhizopus delemar (strain RA 99-880 / ATCC MYA-4621 / FGSC 9543 / NRRL 43880)</name>
    <name type="common">Mucormycosis agent</name>
    <name type="synonym">Rhizopus arrhizus var. delemar</name>
    <dbReference type="NCBI Taxonomy" id="246409"/>
    <lineage>
        <taxon>Eukaryota</taxon>
        <taxon>Fungi</taxon>
        <taxon>Fungi incertae sedis</taxon>
        <taxon>Mucoromycota</taxon>
        <taxon>Mucoromycotina</taxon>
        <taxon>Mucoromycetes</taxon>
        <taxon>Mucorales</taxon>
        <taxon>Mucorineae</taxon>
        <taxon>Rhizopodaceae</taxon>
        <taxon>Rhizopus</taxon>
    </lineage>
</organism>
<evidence type="ECO:0000256" key="1">
    <source>
        <dbReference type="ARBA" id="ARBA00004245"/>
    </source>
</evidence>
<sequence length="84" mass="9525">MAAVNGIRVEGNTYFVIKVEGRFIYGRKITDSVCIVKTMKTFLICVFKEGIQPDNCAKTVEALGDHLILNRLYEIKRVTDDDQV</sequence>
<dbReference type="VEuPathDB" id="FungiDB:RO3G_03052"/>
<evidence type="ECO:0000256" key="5">
    <source>
        <dbReference type="ARBA" id="ARBA00023212"/>
    </source>
</evidence>
<dbReference type="GO" id="GO:0003785">
    <property type="term" value="F:actin monomer binding"/>
    <property type="evidence" value="ECO:0007669"/>
    <property type="project" value="TreeGrafter"/>
</dbReference>
<dbReference type="InterPro" id="IPR048278">
    <property type="entry name" value="PFN"/>
</dbReference>